<dbReference type="AlphaFoldDB" id="A0A4R2QWG3"/>
<dbReference type="InterPro" id="IPR036291">
    <property type="entry name" value="NAD(P)-bd_dom_sf"/>
</dbReference>
<organism evidence="5 6">
    <name type="scientific">Tamaricihabitans halophyticus</name>
    <dbReference type="NCBI Taxonomy" id="1262583"/>
    <lineage>
        <taxon>Bacteria</taxon>
        <taxon>Bacillati</taxon>
        <taxon>Actinomycetota</taxon>
        <taxon>Actinomycetes</taxon>
        <taxon>Pseudonocardiales</taxon>
        <taxon>Pseudonocardiaceae</taxon>
        <taxon>Tamaricihabitans</taxon>
    </lineage>
</organism>
<dbReference type="PRINTS" id="PR00081">
    <property type="entry name" value="GDHRDH"/>
</dbReference>
<evidence type="ECO:0000256" key="3">
    <source>
        <dbReference type="RuleBase" id="RU000363"/>
    </source>
</evidence>
<gene>
    <name evidence="5" type="ORF">EV191_10436</name>
</gene>
<comment type="caution">
    <text evidence="5">The sequence shown here is derived from an EMBL/GenBank/DDBJ whole genome shotgun (WGS) entry which is preliminary data.</text>
</comment>
<protein>
    <submittedName>
        <fullName evidence="5">NAD(P)-dependent dehydrogenase (Short-subunit alcohol dehydrogenase family)</fullName>
    </submittedName>
</protein>
<dbReference type="PROSITE" id="PS00061">
    <property type="entry name" value="ADH_SHORT"/>
    <property type="match status" value="1"/>
</dbReference>
<evidence type="ECO:0000259" key="4">
    <source>
        <dbReference type="SMART" id="SM00822"/>
    </source>
</evidence>
<dbReference type="GO" id="GO:0016491">
    <property type="term" value="F:oxidoreductase activity"/>
    <property type="evidence" value="ECO:0007669"/>
    <property type="project" value="UniProtKB-KW"/>
</dbReference>
<evidence type="ECO:0000313" key="5">
    <source>
        <dbReference type="EMBL" id="TCP53469.1"/>
    </source>
</evidence>
<dbReference type="SMART" id="SM00822">
    <property type="entry name" value="PKS_KR"/>
    <property type="match status" value="1"/>
</dbReference>
<dbReference type="Pfam" id="PF00106">
    <property type="entry name" value="adh_short"/>
    <property type="match status" value="1"/>
</dbReference>
<dbReference type="SUPFAM" id="SSF51735">
    <property type="entry name" value="NAD(P)-binding Rossmann-fold domains"/>
    <property type="match status" value="1"/>
</dbReference>
<dbReference type="InterPro" id="IPR002347">
    <property type="entry name" value="SDR_fam"/>
</dbReference>
<dbReference type="InterPro" id="IPR051687">
    <property type="entry name" value="Peroxisomal_Beta-Oxidation"/>
</dbReference>
<dbReference type="InterPro" id="IPR057326">
    <property type="entry name" value="KR_dom"/>
</dbReference>
<dbReference type="RefSeq" id="WP_132877201.1">
    <property type="nucleotide sequence ID" value="NZ_SLXQ01000004.1"/>
</dbReference>
<evidence type="ECO:0000256" key="2">
    <source>
        <dbReference type="ARBA" id="ARBA00023002"/>
    </source>
</evidence>
<name>A0A4R2QWG3_9PSEU</name>
<comment type="similarity">
    <text evidence="1 3">Belongs to the short-chain dehydrogenases/reductases (SDR) family.</text>
</comment>
<dbReference type="PANTHER" id="PTHR45024:SF2">
    <property type="entry name" value="SCP2 DOMAIN-CONTAINING PROTEIN"/>
    <property type="match status" value="1"/>
</dbReference>
<dbReference type="EMBL" id="SLXQ01000004">
    <property type="protein sequence ID" value="TCP53469.1"/>
    <property type="molecule type" value="Genomic_DNA"/>
</dbReference>
<dbReference type="Gene3D" id="3.40.50.720">
    <property type="entry name" value="NAD(P)-binding Rossmann-like Domain"/>
    <property type="match status" value="1"/>
</dbReference>
<dbReference type="PANTHER" id="PTHR45024">
    <property type="entry name" value="DEHYDROGENASES, SHORT CHAIN"/>
    <property type="match status" value="1"/>
</dbReference>
<evidence type="ECO:0000256" key="1">
    <source>
        <dbReference type="ARBA" id="ARBA00006484"/>
    </source>
</evidence>
<reference evidence="5 6" key="1">
    <citation type="submission" date="2019-03" db="EMBL/GenBank/DDBJ databases">
        <title>Genomic Encyclopedia of Type Strains, Phase IV (KMG-IV): sequencing the most valuable type-strain genomes for metagenomic binning, comparative biology and taxonomic classification.</title>
        <authorList>
            <person name="Goeker M."/>
        </authorList>
    </citation>
    <scope>NUCLEOTIDE SEQUENCE [LARGE SCALE GENOMIC DNA]</scope>
    <source>
        <strain evidence="5 6">DSM 45765</strain>
    </source>
</reference>
<dbReference type="InterPro" id="IPR020904">
    <property type="entry name" value="Sc_DH/Rdtase_CS"/>
</dbReference>
<keyword evidence="2" id="KW-0560">Oxidoreductase</keyword>
<dbReference type="PRINTS" id="PR00080">
    <property type="entry name" value="SDRFAMILY"/>
</dbReference>
<dbReference type="Proteomes" id="UP000294911">
    <property type="component" value="Unassembled WGS sequence"/>
</dbReference>
<dbReference type="OrthoDB" id="9808187at2"/>
<feature type="domain" description="Ketoreductase" evidence="4">
    <location>
        <begin position="9"/>
        <end position="185"/>
    </location>
</feature>
<proteinExistence type="inferred from homology"/>
<keyword evidence="6" id="KW-1185">Reference proteome</keyword>
<accession>A0A4R2QWG3</accession>
<evidence type="ECO:0000313" key="6">
    <source>
        <dbReference type="Proteomes" id="UP000294911"/>
    </source>
</evidence>
<sequence length="300" mass="30997">MTDIKFDGQIAIVTGAGRGLGRTYALELARRGAHVVVNDLGGNPDGSGGAASAADAVVEEIESAGGTAVASYDSVADAAGGAAIVQRALDAFGSVDIVINNAGILRDRSFAKMTAEDVETVLGVHLHGAFHVTGPAFRVMKEKGYGRLIFTTSSAGLFGNFGQANYGAAKLGLVGLSNVLAIEGKKYGIHSNVIAPMAALRLTEGLMGPLGEFAQAELVTPLVVYLVSKECPVTHEVYSAGGGRYARAFVAVGPGWFVGKDAVPTAEEIAKSFDQIRAEDGYSTPLSATEESELLAKYLD</sequence>